<keyword evidence="1" id="KW-0067">ATP-binding</keyword>
<dbReference type="InterPro" id="IPR027510">
    <property type="entry name" value="HMPDK_MptE"/>
</dbReference>
<dbReference type="PANTHER" id="PTHR39648:SF1">
    <property type="entry name" value="6-HYDROXYMETHYL-7,8-DIHYDROPTERIN PYROPHOSPHOKINASE"/>
    <property type="match status" value="1"/>
</dbReference>
<dbReference type="Pfam" id="PF01973">
    <property type="entry name" value="MptE-like"/>
    <property type="match status" value="1"/>
</dbReference>
<dbReference type="KEGG" id="ave:Arcve_0058"/>
<dbReference type="PANTHER" id="PTHR39648">
    <property type="entry name" value="6-HYDROXYMETHYL-7,8-DIHYDROPTERIN PYROPHOSPHOKINASE"/>
    <property type="match status" value="1"/>
</dbReference>
<dbReference type="HOGENOM" id="CLU_093043_0_0_2"/>
<comment type="catalytic activity">
    <reaction evidence="1">
        <text>6-hydroxymethyl-7,8-dihydropterin + ATP = (7,8-dihydropterin-6-yl)methyl diphosphate + AMP + H(+)</text>
        <dbReference type="Rhea" id="RHEA:11412"/>
        <dbReference type="ChEBI" id="CHEBI:15378"/>
        <dbReference type="ChEBI" id="CHEBI:30616"/>
        <dbReference type="ChEBI" id="CHEBI:44841"/>
        <dbReference type="ChEBI" id="CHEBI:72950"/>
        <dbReference type="ChEBI" id="CHEBI:456215"/>
        <dbReference type="EC" id="2.7.6.3"/>
    </reaction>
</comment>
<sequence length="201" mass="22794">MKLEDWFNFYSQILSDFGFSAEKDEEAARLMHSLGREKLLDSSVLREKIEGKSVAVIGYAINEEEIENIGEEVIVTAGKAVFRCKLTPDIHVTDMEESVDTLVELEKQGCILILHAHGDNMDRIRDVVPKVGRFIGTTQSKPFNRIYNFGGFTDGDRAAILAKEMGASRITLYGFDFDDAEGLKRKKLRWARRILEFEGLI</sequence>
<comment type="function">
    <text evidence="1">Catalyzes the transfer of diphosphate from ATP to 6-hydroxymethyl-7,8-dihydropterin (6-HMD), leading to 6-hydroxymethyl-7,8-dihydropterin diphosphate (6-HMDP).</text>
</comment>
<evidence type="ECO:0000313" key="4">
    <source>
        <dbReference type="Proteomes" id="UP000008136"/>
    </source>
</evidence>
<keyword evidence="4" id="KW-1185">Reference proteome</keyword>
<gene>
    <name evidence="1" type="primary">mptE</name>
    <name evidence="3" type="ordered locus">Arcve_0058</name>
</gene>
<dbReference type="EMBL" id="CP002588">
    <property type="protein sequence ID" value="AEA46100.1"/>
    <property type="molecule type" value="Genomic_DNA"/>
</dbReference>
<comment type="cofactor">
    <cofactor evidence="1">
        <name>Mg(2+)</name>
        <dbReference type="ChEBI" id="CHEBI:18420"/>
    </cofactor>
</comment>
<protein>
    <recommendedName>
        <fullName evidence="1">6-hydroxymethyl-7,8-dihydropterin pyrophosphokinase</fullName>
        <shortName evidence="1">HPPK</shortName>
        <ecNumber evidence="1">2.7.6.3</ecNumber>
    </recommendedName>
    <alternativeName>
        <fullName evidence="1">2-amino-4-hydroxy-6-hydroxymethyldihydropteridine pyrophosphokinase</fullName>
    </alternativeName>
    <alternativeName>
        <fullName evidence="1">6-hydroxymethyl-7,8-dihydropterin diphosphokinase</fullName>
        <shortName evidence="1">6-HMPDK</shortName>
    </alternativeName>
    <alternativeName>
        <fullName evidence="1">7,8-dihydro-6-hydroxymethylpterin diphosphokinase</fullName>
    </alternativeName>
    <alternativeName>
        <fullName evidence="1">7,8-dihydro-6-hydroxymethylpterin pyrophosphokinase</fullName>
        <shortName evidence="1">PPPK</shortName>
    </alternativeName>
</protein>
<dbReference type="OrthoDB" id="34207at2157"/>
<keyword evidence="1" id="KW-0418">Kinase</keyword>
<name>F2KMS6_ARCVS</name>
<feature type="domain" description="6-hydroxymethylpterin diphosphokinase MptE-like" evidence="2">
    <location>
        <begin position="76"/>
        <end position="180"/>
    </location>
</feature>
<keyword evidence="1" id="KW-0808">Transferase</keyword>
<evidence type="ECO:0000256" key="1">
    <source>
        <dbReference type="HAMAP-Rule" id="MF_02131"/>
    </source>
</evidence>
<accession>F2KMS6</accession>
<evidence type="ECO:0000259" key="2">
    <source>
        <dbReference type="Pfam" id="PF01973"/>
    </source>
</evidence>
<keyword evidence="1" id="KW-0547">Nucleotide-binding</keyword>
<dbReference type="InterPro" id="IPR002826">
    <property type="entry name" value="MptE-like"/>
</dbReference>
<dbReference type="STRING" id="693661.Arcve_0058"/>
<dbReference type="GO" id="GO:0005524">
    <property type="term" value="F:ATP binding"/>
    <property type="evidence" value="ECO:0007669"/>
    <property type="project" value="UniProtKB-UniRule"/>
</dbReference>
<dbReference type="GeneID" id="10393149"/>
<keyword evidence="1" id="KW-0460">Magnesium</keyword>
<dbReference type="GO" id="GO:0000287">
    <property type="term" value="F:magnesium ion binding"/>
    <property type="evidence" value="ECO:0007669"/>
    <property type="project" value="UniProtKB-UniRule"/>
</dbReference>
<comment type="similarity">
    <text evidence="1">Belongs to the archaeal 6-HMPDK family.</text>
</comment>
<dbReference type="EC" id="2.7.6.3" evidence="1"/>
<proteinExistence type="inferred from homology"/>
<dbReference type="eggNOG" id="arCOG04303">
    <property type="taxonomic scope" value="Archaea"/>
</dbReference>
<dbReference type="HAMAP" id="MF_02131">
    <property type="entry name" value="HMPDK_arch"/>
    <property type="match status" value="1"/>
</dbReference>
<dbReference type="UniPathway" id="UPA00065"/>
<dbReference type="AlphaFoldDB" id="F2KMS6"/>
<dbReference type="GO" id="GO:0016301">
    <property type="term" value="F:kinase activity"/>
    <property type="evidence" value="ECO:0007669"/>
    <property type="project" value="UniProtKB-KW"/>
</dbReference>
<dbReference type="GO" id="GO:2001118">
    <property type="term" value="P:tetrahydromethanopterin biosynthetic process"/>
    <property type="evidence" value="ECO:0007669"/>
    <property type="project" value="UniProtKB-UniRule"/>
</dbReference>
<dbReference type="RefSeq" id="WP_013682776.1">
    <property type="nucleotide sequence ID" value="NC_015320.1"/>
</dbReference>
<dbReference type="Proteomes" id="UP000008136">
    <property type="component" value="Chromosome"/>
</dbReference>
<organism evidence="3 4">
    <name type="scientific">Archaeoglobus veneficus (strain DSM 11195 / SNP6)</name>
    <dbReference type="NCBI Taxonomy" id="693661"/>
    <lineage>
        <taxon>Archaea</taxon>
        <taxon>Methanobacteriati</taxon>
        <taxon>Methanobacteriota</taxon>
        <taxon>Archaeoglobi</taxon>
        <taxon>Archaeoglobales</taxon>
        <taxon>Archaeoglobaceae</taxon>
        <taxon>Archaeoglobus</taxon>
    </lineage>
</organism>
<comment type="pathway">
    <text evidence="1">Cofactor biosynthesis; 5,6,7,8-tetrahydromethanopterin biosynthesis.</text>
</comment>
<reference evidence="3 4" key="1">
    <citation type="submission" date="2011-03" db="EMBL/GenBank/DDBJ databases">
        <title>The complete genome of Archaeoglobus veneficus SNP6.</title>
        <authorList>
            <consortium name="US DOE Joint Genome Institute (JGI-PGF)"/>
            <person name="Lucas S."/>
            <person name="Copeland A."/>
            <person name="Lapidus A."/>
            <person name="Bruce D."/>
            <person name="Goodwin L."/>
            <person name="Pitluck S."/>
            <person name="Kyrpides N."/>
            <person name="Mavromatis K."/>
            <person name="Pagani I."/>
            <person name="Ivanova N."/>
            <person name="Mikhailova N."/>
            <person name="Lu M."/>
            <person name="Detter J.C."/>
            <person name="Tapia R."/>
            <person name="Han C."/>
            <person name="Land M."/>
            <person name="Hauser L."/>
            <person name="Markowitz V."/>
            <person name="Cheng J.-F."/>
            <person name="Hugenholtz P."/>
            <person name="Woyke T."/>
            <person name="Wu D."/>
            <person name="Spring S."/>
            <person name="Brambilla E."/>
            <person name="Klenk H.-P."/>
            <person name="Eisen J.A."/>
        </authorList>
    </citation>
    <scope>NUCLEOTIDE SEQUENCE [LARGE SCALE GENOMIC DNA]</scope>
    <source>
        <strain>SNP6</strain>
    </source>
</reference>
<evidence type="ECO:0000313" key="3">
    <source>
        <dbReference type="EMBL" id="AEA46100.1"/>
    </source>
</evidence>
<dbReference type="GO" id="GO:0003848">
    <property type="term" value="F:2-amino-4-hydroxy-6-hydroxymethyldihydropteridine diphosphokinase activity"/>
    <property type="evidence" value="ECO:0007669"/>
    <property type="project" value="UniProtKB-UniRule"/>
</dbReference>